<dbReference type="AlphaFoldDB" id="A0A5B8W683"/>
<dbReference type="RefSeq" id="WP_147057067.1">
    <property type="nucleotide sequence ID" value="NZ_CP042437.1"/>
</dbReference>
<dbReference type="EMBL" id="CP042437">
    <property type="protein sequence ID" value="QEC78435.1"/>
    <property type="molecule type" value="Genomic_DNA"/>
</dbReference>
<proteinExistence type="predicted"/>
<gene>
    <name evidence="4" type="ORF">FSB76_21725</name>
</gene>
<dbReference type="InterPro" id="IPR003399">
    <property type="entry name" value="Mce/MlaD"/>
</dbReference>
<reference evidence="4 5" key="1">
    <citation type="journal article" date="2013" name="J. Microbiol.">
        <title>Mucilaginibacter ginsenosidivorax sp. nov., with ginsenoside converting activity isolated from sediment.</title>
        <authorList>
            <person name="Kim J.K."/>
            <person name="Choi T.E."/>
            <person name="Liu Q.M."/>
            <person name="Park H.Y."/>
            <person name="Yi T.H."/>
            <person name="Yoon M.H."/>
            <person name="Kim S.C."/>
            <person name="Im W.T."/>
        </authorList>
    </citation>
    <scope>NUCLEOTIDE SEQUENCE [LARGE SCALE GENOMIC DNA]</scope>
    <source>
        <strain evidence="4 5">KHI28</strain>
    </source>
</reference>
<keyword evidence="2" id="KW-1133">Transmembrane helix</keyword>
<keyword evidence="5" id="KW-1185">Reference proteome</keyword>
<feature type="coiled-coil region" evidence="1">
    <location>
        <begin position="235"/>
        <end position="307"/>
    </location>
</feature>
<sequence>MDASENKRAIIVGLFLGLGLILFILGIFTLGGQQKAFVKNIHLSSVFGDVAGLKKGNNVWFSGVKVGTISAVRFEGPSQVRVSMSVDQATQQYIHRNAQAKISSDGLIGNKIIVIDGGSPQAPEVQDGDVLQAEKLLSTDDIMKTLQDNNQNLLAITGDFKTLSHQILQGKGTVGALMADNTMALQLRAAMKNLQTATQSAALMAAQLNAFSNKLNTKGGLADKILTDTATFNHIRQAVNQLQQAANNASTLTNNLNKASDKLNRTDNALGVLLNDPKAAVKVQTTLDNLQQSSIKLNDDLEAAQHNFFLKGFFKDKAKKAKADSLKKAGQ</sequence>
<dbReference type="Pfam" id="PF02470">
    <property type="entry name" value="MlaD"/>
    <property type="match status" value="1"/>
</dbReference>
<feature type="transmembrane region" description="Helical" evidence="2">
    <location>
        <begin position="9"/>
        <end position="31"/>
    </location>
</feature>
<dbReference type="PANTHER" id="PTHR33371">
    <property type="entry name" value="INTERMEMBRANE PHOSPHOLIPID TRANSPORT SYSTEM BINDING PROTEIN MLAD-RELATED"/>
    <property type="match status" value="1"/>
</dbReference>
<name>A0A5B8W683_9SPHI</name>
<feature type="domain" description="Mce/MlaD" evidence="3">
    <location>
        <begin position="42"/>
        <end position="118"/>
    </location>
</feature>
<dbReference type="PANTHER" id="PTHR33371:SF4">
    <property type="entry name" value="INTERMEMBRANE PHOSPHOLIPID TRANSPORT SYSTEM BINDING PROTEIN MLAD"/>
    <property type="match status" value="1"/>
</dbReference>
<evidence type="ECO:0000313" key="4">
    <source>
        <dbReference type="EMBL" id="QEC78435.1"/>
    </source>
</evidence>
<dbReference type="KEGG" id="mgk:FSB76_21725"/>
<dbReference type="OrthoDB" id="9771725at2"/>
<keyword evidence="1" id="KW-0175">Coiled coil</keyword>
<dbReference type="Proteomes" id="UP000321362">
    <property type="component" value="Chromosome"/>
</dbReference>
<keyword evidence="2" id="KW-0472">Membrane</keyword>
<keyword evidence="2" id="KW-0812">Transmembrane</keyword>
<organism evidence="4 5">
    <name type="scientific">Mucilaginibacter ginsenosidivorax</name>
    <dbReference type="NCBI Taxonomy" id="862126"/>
    <lineage>
        <taxon>Bacteria</taxon>
        <taxon>Pseudomonadati</taxon>
        <taxon>Bacteroidota</taxon>
        <taxon>Sphingobacteriia</taxon>
        <taxon>Sphingobacteriales</taxon>
        <taxon>Sphingobacteriaceae</taxon>
        <taxon>Mucilaginibacter</taxon>
    </lineage>
</organism>
<dbReference type="InterPro" id="IPR052336">
    <property type="entry name" value="MlaD_Phospholipid_Transporter"/>
</dbReference>
<evidence type="ECO:0000259" key="3">
    <source>
        <dbReference type="Pfam" id="PF02470"/>
    </source>
</evidence>
<accession>A0A5B8W683</accession>
<evidence type="ECO:0000256" key="1">
    <source>
        <dbReference type="SAM" id="Coils"/>
    </source>
</evidence>
<protein>
    <submittedName>
        <fullName evidence="4">MCE family protein</fullName>
    </submittedName>
</protein>
<evidence type="ECO:0000313" key="5">
    <source>
        <dbReference type="Proteomes" id="UP000321362"/>
    </source>
</evidence>
<evidence type="ECO:0000256" key="2">
    <source>
        <dbReference type="SAM" id="Phobius"/>
    </source>
</evidence>